<name>A0ACC2LGI9_PERAE</name>
<organism evidence="1 2">
    <name type="scientific">Persea americana</name>
    <name type="common">Avocado</name>
    <dbReference type="NCBI Taxonomy" id="3435"/>
    <lineage>
        <taxon>Eukaryota</taxon>
        <taxon>Viridiplantae</taxon>
        <taxon>Streptophyta</taxon>
        <taxon>Embryophyta</taxon>
        <taxon>Tracheophyta</taxon>
        <taxon>Spermatophyta</taxon>
        <taxon>Magnoliopsida</taxon>
        <taxon>Magnoliidae</taxon>
        <taxon>Laurales</taxon>
        <taxon>Lauraceae</taxon>
        <taxon>Persea</taxon>
    </lineage>
</organism>
<reference evidence="1 2" key="1">
    <citation type="journal article" date="2022" name="Hortic Res">
        <title>A haplotype resolved chromosomal level avocado genome allows analysis of novel avocado genes.</title>
        <authorList>
            <person name="Nath O."/>
            <person name="Fletcher S.J."/>
            <person name="Hayward A."/>
            <person name="Shaw L.M."/>
            <person name="Masouleh A.K."/>
            <person name="Furtado A."/>
            <person name="Henry R.J."/>
            <person name="Mitter N."/>
        </authorList>
    </citation>
    <scope>NUCLEOTIDE SEQUENCE [LARGE SCALE GENOMIC DNA]</scope>
    <source>
        <strain evidence="2">cv. Hass</strain>
    </source>
</reference>
<evidence type="ECO:0000313" key="2">
    <source>
        <dbReference type="Proteomes" id="UP001234297"/>
    </source>
</evidence>
<sequence length="101" mass="11447">MVKFQLKKVLFMGVAVGNCGMEEKQVFQNVQLSVNFVVSLLKKNWQNVRCLISEHIDVSFGLVNQVRSLQLEYNNSHIGCSNSYARSASWNSIVEGVRCYS</sequence>
<gene>
    <name evidence="1" type="ORF">MRB53_025681</name>
</gene>
<proteinExistence type="predicted"/>
<evidence type="ECO:0000313" key="1">
    <source>
        <dbReference type="EMBL" id="KAJ8632345.1"/>
    </source>
</evidence>
<dbReference type="EMBL" id="CM056816">
    <property type="protein sequence ID" value="KAJ8632345.1"/>
    <property type="molecule type" value="Genomic_DNA"/>
</dbReference>
<dbReference type="Proteomes" id="UP001234297">
    <property type="component" value="Chromosome 8"/>
</dbReference>
<keyword evidence="2" id="KW-1185">Reference proteome</keyword>
<protein>
    <submittedName>
        <fullName evidence="1">Uncharacterized protein</fullName>
    </submittedName>
</protein>
<accession>A0ACC2LGI9</accession>
<comment type="caution">
    <text evidence="1">The sequence shown here is derived from an EMBL/GenBank/DDBJ whole genome shotgun (WGS) entry which is preliminary data.</text>
</comment>